<evidence type="ECO:0000259" key="5">
    <source>
        <dbReference type="Pfam" id="PF00696"/>
    </source>
</evidence>
<dbReference type="InterPro" id="IPR036393">
    <property type="entry name" value="AceGlu_kinase-like_sf"/>
</dbReference>
<dbReference type="PANTHER" id="PTHR11063:SF8">
    <property type="entry name" value="DELTA-1-PYRROLINE-5-CARBOXYLATE SYNTHASE"/>
    <property type="match status" value="1"/>
</dbReference>
<dbReference type="AlphaFoldDB" id="A0A8J5XMQ5"/>
<keyword evidence="1" id="KW-0808">Transferase</keyword>
<dbReference type="OrthoDB" id="1934954at2759"/>
<dbReference type="InterPro" id="IPR001048">
    <property type="entry name" value="Asp/Glu/Uridylate_kinase"/>
</dbReference>
<dbReference type="GO" id="GO:0016301">
    <property type="term" value="F:kinase activity"/>
    <property type="evidence" value="ECO:0007669"/>
    <property type="project" value="UniProtKB-KW"/>
</dbReference>
<keyword evidence="7" id="KW-1185">Reference proteome</keyword>
<evidence type="ECO:0000313" key="7">
    <source>
        <dbReference type="Proteomes" id="UP000751190"/>
    </source>
</evidence>
<sequence>MAPATLQSSRSRADAMRTGPWSLGAAEERKHLKFARLFVIKVGTPVATHAEGGIAIARIGGIVEQIVQLVKRGNHVVIVSSGAIGHGMLRMKAQAALSTSLRDMRAGQSAPAETIDLKAAAAVGQSGLMSMYDMLFREYNMTVAQILVTEEDWSDADALSQLRATTAELLSLGAIPIVNENDAISMRGVEVMGADDKVQWDNDDIAARLASGLHADGLLVLTDFAHLCTRAADGSAQPMHTFDPALPLCLPPDRAAGAAAGAVAGTSMPATRLAREGLDAMVESAVLAIKHGVRATIILSGMDPCNIARVIDGEEVGTIFLATH</sequence>
<feature type="domain" description="Aspartate/glutamate/uridylate kinase" evidence="5">
    <location>
        <begin position="37"/>
        <end position="299"/>
    </location>
</feature>
<dbReference type="InterPro" id="IPR001057">
    <property type="entry name" value="Glu/AcGlu_kinase"/>
</dbReference>
<keyword evidence="3" id="KW-0418">Kinase</keyword>
<dbReference type="Proteomes" id="UP000751190">
    <property type="component" value="Unassembled WGS sequence"/>
</dbReference>
<dbReference type="Gene3D" id="3.40.1160.10">
    <property type="entry name" value="Acetylglutamate kinase-like"/>
    <property type="match status" value="1"/>
</dbReference>
<dbReference type="OMA" id="NEDHIDP"/>
<gene>
    <name evidence="6" type="ORF">KFE25_013924</name>
</gene>
<proteinExistence type="predicted"/>
<dbReference type="EMBL" id="JAGTXO010000023">
    <property type="protein sequence ID" value="KAG8461905.1"/>
    <property type="molecule type" value="Genomic_DNA"/>
</dbReference>
<reference evidence="6" key="1">
    <citation type="submission" date="2021-05" db="EMBL/GenBank/DDBJ databases">
        <title>The genome of the haptophyte Pavlova lutheri (Diacronema luteri, Pavlovales) - a model for lipid biosynthesis in eukaryotic algae.</title>
        <authorList>
            <person name="Hulatt C.J."/>
            <person name="Posewitz M.C."/>
        </authorList>
    </citation>
    <scope>NUCLEOTIDE SEQUENCE</scope>
    <source>
        <strain evidence="6">NIVA-4/92</strain>
    </source>
</reference>
<dbReference type="PRINTS" id="PR00474">
    <property type="entry name" value="GLU5KINASE"/>
</dbReference>
<dbReference type="GO" id="GO:0005524">
    <property type="term" value="F:ATP binding"/>
    <property type="evidence" value="ECO:0007669"/>
    <property type="project" value="UniProtKB-KW"/>
</dbReference>
<evidence type="ECO:0000256" key="3">
    <source>
        <dbReference type="ARBA" id="ARBA00022777"/>
    </source>
</evidence>
<evidence type="ECO:0000256" key="2">
    <source>
        <dbReference type="ARBA" id="ARBA00022741"/>
    </source>
</evidence>
<accession>A0A8J5XMQ5</accession>
<organism evidence="6 7">
    <name type="scientific">Diacronema lutheri</name>
    <name type="common">Unicellular marine alga</name>
    <name type="synonym">Monochrysis lutheri</name>
    <dbReference type="NCBI Taxonomy" id="2081491"/>
    <lineage>
        <taxon>Eukaryota</taxon>
        <taxon>Haptista</taxon>
        <taxon>Haptophyta</taxon>
        <taxon>Pavlovophyceae</taxon>
        <taxon>Pavlovales</taxon>
        <taxon>Pavlovaceae</taxon>
        <taxon>Diacronema</taxon>
    </lineage>
</organism>
<evidence type="ECO:0000256" key="1">
    <source>
        <dbReference type="ARBA" id="ARBA00022679"/>
    </source>
</evidence>
<keyword evidence="2" id="KW-0547">Nucleotide-binding</keyword>
<evidence type="ECO:0000313" key="6">
    <source>
        <dbReference type="EMBL" id="KAG8461905.1"/>
    </source>
</evidence>
<name>A0A8J5XMQ5_DIALT</name>
<keyword evidence="4" id="KW-0067">ATP-binding</keyword>
<dbReference type="SUPFAM" id="SSF53633">
    <property type="entry name" value="Carbamate kinase-like"/>
    <property type="match status" value="1"/>
</dbReference>
<dbReference type="PANTHER" id="PTHR11063">
    <property type="entry name" value="GLUTAMATE SEMIALDEHYDE DEHYDROGENASE"/>
    <property type="match status" value="1"/>
</dbReference>
<dbReference type="GO" id="GO:0004350">
    <property type="term" value="F:glutamate-5-semialdehyde dehydrogenase activity"/>
    <property type="evidence" value="ECO:0007669"/>
    <property type="project" value="TreeGrafter"/>
</dbReference>
<dbReference type="Pfam" id="PF00696">
    <property type="entry name" value="AA_kinase"/>
    <property type="match status" value="1"/>
</dbReference>
<evidence type="ECO:0000256" key="4">
    <source>
        <dbReference type="ARBA" id="ARBA00022840"/>
    </source>
</evidence>
<protein>
    <recommendedName>
        <fullName evidence="5">Aspartate/glutamate/uridylate kinase domain-containing protein</fullName>
    </recommendedName>
</protein>
<comment type="caution">
    <text evidence="6">The sequence shown here is derived from an EMBL/GenBank/DDBJ whole genome shotgun (WGS) entry which is preliminary data.</text>
</comment>